<dbReference type="InterPro" id="IPR008977">
    <property type="entry name" value="PHM/PNGase_F_dom_sf"/>
</dbReference>
<dbReference type="PANTHER" id="PTHR39319">
    <property type="entry name" value="SI:DKEY-256H2.1"/>
    <property type="match status" value="1"/>
</dbReference>
<evidence type="ECO:0000256" key="2">
    <source>
        <dbReference type="SAM" id="SignalP"/>
    </source>
</evidence>
<dbReference type="GO" id="GO:0016798">
    <property type="term" value="F:hydrolase activity, acting on glycosyl bonds"/>
    <property type="evidence" value="ECO:0007669"/>
    <property type="project" value="UniProtKB-KW"/>
</dbReference>
<keyword evidence="1" id="KW-1015">Disulfide bond</keyword>
<dbReference type="InterPro" id="IPR015197">
    <property type="entry name" value="PngaseF_C"/>
</dbReference>
<dbReference type="Proteomes" id="UP000029226">
    <property type="component" value="Unassembled WGS sequence"/>
</dbReference>
<keyword evidence="4" id="KW-0326">Glycosidase</keyword>
<feature type="domain" description="Peptide-N-glycosidase F N-terminal" evidence="3">
    <location>
        <begin position="164"/>
        <end position="274"/>
    </location>
</feature>
<keyword evidence="2" id="KW-0732">Signal</keyword>
<dbReference type="InterPro" id="IPR015196">
    <property type="entry name" value="PngaseF_N"/>
</dbReference>
<dbReference type="AlphaFoldDB" id="A0A090QF66"/>
<sequence>MNKLLKFIKYLTVFLFALIFIQCSSEENDDTGSNGSGNTPSLTASLSSLSFEDTQVGQNSQLKSFTLSHTNLSSDINLTTTSPFELSVDGSTFSTQLSLPVLTTSSLIFVRFIPDAINTFQENIVIQTTDIADDIVITLNGSGTPVIHNYLTFNRTRVAFGGGFNQTSVQTFNLHNDLSNIEAIKMYVKLTCPSGGCDEWDVFANVKVTDPLSGERYEMARFITPYWNDNSQLPRGFEFDVTDFKSMLTGNVELRIRTECWNAKGYEVSVDFDYIEGTPDYQYYGITRVLNYDNGSQAGVPYGVAHTFDLTRSINIPSNAQSTHLRTIISGWGGQAASGDPDGRTCAEWCYRTHSVSINGANMFQHNLGPLGCASNPVSNQAPGNWTPDRAGWCPGMEVPTRIDSFTSSMAGTTFTFEYGFENWTNTTTDNSFYPISTFVVVKSDTPISRAVVVD</sequence>
<evidence type="ECO:0000313" key="4">
    <source>
        <dbReference type="EMBL" id="GAL01775.1"/>
    </source>
</evidence>
<name>A0A090QF66_NONUL</name>
<feature type="chain" id="PRO_5001861743" evidence="2">
    <location>
        <begin position="26"/>
        <end position="455"/>
    </location>
</feature>
<organism evidence="4 5">
    <name type="scientific">Nonlabens ulvanivorans</name>
    <name type="common">Persicivirga ulvanivorans</name>
    <dbReference type="NCBI Taxonomy" id="906888"/>
    <lineage>
        <taxon>Bacteria</taxon>
        <taxon>Pseudomonadati</taxon>
        <taxon>Bacteroidota</taxon>
        <taxon>Flavobacteriia</taxon>
        <taxon>Flavobacteriales</taxon>
        <taxon>Flavobacteriaceae</taxon>
        <taxon>Nonlabens</taxon>
    </lineage>
</organism>
<evidence type="ECO:0000256" key="1">
    <source>
        <dbReference type="ARBA" id="ARBA00023157"/>
    </source>
</evidence>
<dbReference type="EMBL" id="BBMM01000014">
    <property type="protein sequence ID" value="GAL01775.1"/>
    <property type="molecule type" value="Genomic_DNA"/>
</dbReference>
<dbReference type="Gene3D" id="2.60.120.230">
    <property type="match status" value="2"/>
</dbReference>
<proteinExistence type="predicted"/>
<dbReference type="InterPro" id="IPR013783">
    <property type="entry name" value="Ig-like_fold"/>
</dbReference>
<dbReference type="InterPro" id="IPR053251">
    <property type="entry name" value="N-glycanase"/>
</dbReference>
<dbReference type="SMART" id="SM01290">
    <property type="entry name" value="N-glycanase_N"/>
    <property type="match status" value="1"/>
</dbReference>
<evidence type="ECO:0000259" key="3">
    <source>
        <dbReference type="SMART" id="SM01290"/>
    </source>
</evidence>
<keyword evidence="4" id="KW-0378">Hydrolase</keyword>
<comment type="caution">
    <text evidence="4">The sequence shown here is derived from an EMBL/GenBank/DDBJ whole genome shotgun (WGS) entry which is preliminary data.</text>
</comment>
<dbReference type="GO" id="GO:0016715">
    <property type="term" value="F:oxidoreductase activity, acting on paired donors, with incorporation or reduction of molecular oxygen, reduced ascorbate as one donor, and incorporation of one atom of oxygen"/>
    <property type="evidence" value="ECO:0007669"/>
    <property type="project" value="InterPro"/>
</dbReference>
<feature type="signal peptide" evidence="2">
    <location>
        <begin position="1"/>
        <end position="25"/>
    </location>
</feature>
<protein>
    <submittedName>
        <fullName evidence="4">Putative N-glycosidase F</fullName>
    </submittedName>
</protein>
<dbReference type="InterPro" id="IPR014784">
    <property type="entry name" value="Cu2_ascorb_mOase-like_C"/>
</dbReference>
<reference evidence="4 5" key="1">
    <citation type="journal article" date="2014" name="Genome Announc.">
        <title>Draft Genome Sequences of Marine Flavobacterium Nonlabens Strains NR17, NR24, NR27, NR32, NR33, and Ara13.</title>
        <authorList>
            <person name="Nakanishi M."/>
            <person name="Meirelles P."/>
            <person name="Suzuki R."/>
            <person name="Takatani N."/>
            <person name="Mino S."/>
            <person name="Suda W."/>
            <person name="Oshima K."/>
            <person name="Hattori M."/>
            <person name="Ohkuma M."/>
            <person name="Hosokawa M."/>
            <person name="Miyashita K."/>
            <person name="Thompson F.L."/>
            <person name="Niwa A."/>
            <person name="Sawabe T."/>
            <person name="Sawabe T."/>
        </authorList>
    </citation>
    <scope>NUCLEOTIDE SEQUENCE [LARGE SCALE GENOMIC DNA]</scope>
    <source>
        <strain evidence="5">JCM19314</strain>
    </source>
</reference>
<dbReference type="SUPFAM" id="SSF49742">
    <property type="entry name" value="PHM/PNGase F"/>
    <property type="match status" value="2"/>
</dbReference>
<gene>
    <name evidence="4" type="ORF">JCM19314_1495</name>
</gene>
<dbReference type="Gene3D" id="2.60.40.10">
    <property type="entry name" value="Immunoglobulins"/>
    <property type="match status" value="1"/>
</dbReference>
<evidence type="ECO:0000313" key="5">
    <source>
        <dbReference type="Proteomes" id="UP000029226"/>
    </source>
</evidence>
<accession>A0A090QF66</accession>
<dbReference type="PANTHER" id="PTHR39319:SF1">
    <property type="entry name" value="SI:DKEY-256H2.1"/>
    <property type="match status" value="1"/>
</dbReference>
<dbReference type="Pfam" id="PF09113">
    <property type="entry name" value="N-glycanase_C"/>
    <property type="match status" value="1"/>
</dbReference>